<evidence type="ECO:0000313" key="1">
    <source>
        <dbReference type="EMBL" id="GAA4941115.1"/>
    </source>
</evidence>
<comment type="caution">
    <text evidence="1">The sequence shown here is derived from an EMBL/GenBank/DDBJ whole genome shotgun (WGS) entry which is preliminary data.</text>
</comment>
<proteinExistence type="predicted"/>
<dbReference type="AlphaFoldDB" id="A0AAV3U1I8"/>
<evidence type="ECO:0008006" key="3">
    <source>
        <dbReference type="Google" id="ProtNLM"/>
    </source>
</evidence>
<evidence type="ECO:0000313" key="2">
    <source>
        <dbReference type="Proteomes" id="UP001409585"/>
    </source>
</evidence>
<protein>
    <recommendedName>
        <fullName evidence="3">Helix-hairpin-helix domain-containing protein</fullName>
    </recommendedName>
</protein>
<sequence length="61" mass="6565">MAFSPEEKQALLAVKGVGPTVVQRFEEVGVDSFAKLSKFEAKALAQLVADMLGSTCWALSY</sequence>
<dbReference type="Proteomes" id="UP001409585">
    <property type="component" value="Unassembled WGS sequence"/>
</dbReference>
<reference evidence="2" key="1">
    <citation type="journal article" date="2019" name="Int. J. Syst. Evol. Microbiol.">
        <title>The Global Catalogue of Microorganisms (GCM) 10K type strain sequencing project: providing services to taxonomists for standard genome sequencing and annotation.</title>
        <authorList>
            <consortium name="The Broad Institute Genomics Platform"/>
            <consortium name="The Broad Institute Genome Sequencing Center for Infectious Disease"/>
            <person name="Wu L."/>
            <person name="Ma J."/>
        </authorList>
    </citation>
    <scope>NUCLEOTIDE SEQUENCE [LARGE SCALE GENOMIC DNA]</scope>
    <source>
        <strain evidence="2">JCM 19134</strain>
    </source>
</reference>
<organism evidence="1 2">
    <name type="scientific">Halioxenophilus aromaticivorans</name>
    <dbReference type="NCBI Taxonomy" id="1306992"/>
    <lineage>
        <taxon>Bacteria</taxon>
        <taxon>Pseudomonadati</taxon>
        <taxon>Pseudomonadota</taxon>
        <taxon>Gammaproteobacteria</taxon>
        <taxon>Alteromonadales</taxon>
        <taxon>Alteromonadaceae</taxon>
        <taxon>Halioxenophilus</taxon>
    </lineage>
</organism>
<name>A0AAV3U1I8_9ALTE</name>
<dbReference type="Gene3D" id="1.10.150.20">
    <property type="entry name" value="5' to 3' exonuclease, C-terminal subdomain"/>
    <property type="match status" value="1"/>
</dbReference>
<dbReference type="RefSeq" id="WP_390517631.1">
    <property type="nucleotide sequence ID" value="NZ_AP031496.1"/>
</dbReference>
<dbReference type="EMBL" id="BAABLX010000012">
    <property type="protein sequence ID" value="GAA4941115.1"/>
    <property type="molecule type" value="Genomic_DNA"/>
</dbReference>
<gene>
    <name evidence="1" type="ORF">GCM10025791_19370</name>
</gene>
<keyword evidence="2" id="KW-1185">Reference proteome</keyword>
<accession>A0AAV3U1I8</accession>